<comment type="subcellular location">
    <subcellularLocation>
        <location evidence="1">Cell membrane</location>
        <topology evidence="1">Multi-pass membrane protein</topology>
    </subcellularLocation>
</comment>
<keyword evidence="5 7" id="KW-0472">Membrane</keyword>
<keyword evidence="2" id="KW-1003">Cell membrane</keyword>
<evidence type="ECO:0000313" key="10">
    <source>
        <dbReference type="EMBL" id="AMY11593.1"/>
    </source>
</evidence>
<dbReference type="Proteomes" id="UP000076079">
    <property type="component" value="Chromosome"/>
</dbReference>
<evidence type="ECO:0000259" key="8">
    <source>
        <dbReference type="Pfam" id="PF02687"/>
    </source>
</evidence>
<dbReference type="STRING" id="1855912.LuPra_04844"/>
<evidence type="ECO:0000256" key="5">
    <source>
        <dbReference type="ARBA" id="ARBA00023136"/>
    </source>
</evidence>
<dbReference type="EC" id="3.6.3.-" evidence="10"/>
<dbReference type="Pfam" id="PF12704">
    <property type="entry name" value="MacB_PCD"/>
    <property type="match status" value="1"/>
</dbReference>
<dbReference type="EMBL" id="CP015136">
    <property type="protein sequence ID" value="AMY11593.1"/>
    <property type="molecule type" value="Genomic_DNA"/>
</dbReference>
<dbReference type="PANTHER" id="PTHR30572:SF4">
    <property type="entry name" value="ABC TRANSPORTER PERMEASE YTRF"/>
    <property type="match status" value="1"/>
</dbReference>
<comment type="similarity">
    <text evidence="6">Belongs to the ABC-4 integral membrane protein family.</text>
</comment>
<feature type="domain" description="ABC3 transporter permease C-terminal" evidence="8">
    <location>
        <begin position="289"/>
        <end position="401"/>
    </location>
</feature>
<dbReference type="InterPro" id="IPR003838">
    <property type="entry name" value="ABC3_permease_C"/>
</dbReference>
<keyword evidence="11" id="KW-1185">Reference proteome</keyword>
<proteinExistence type="inferred from homology"/>
<dbReference type="GO" id="GO:0005886">
    <property type="term" value="C:plasma membrane"/>
    <property type="evidence" value="ECO:0007669"/>
    <property type="project" value="UniProtKB-SubCell"/>
</dbReference>
<dbReference type="InterPro" id="IPR025857">
    <property type="entry name" value="MacB_PCD"/>
</dbReference>
<dbReference type="KEGG" id="abac:LuPra_04844"/>
<reference evidence="10 11" key="1">
    <citation type="journal article" date="2016" name="Genome Announc.">
        <title>First Complete Genome Sequence of a Subdivision 6 Acidobacterium Strain.</title>
        <authorList>
            <person name="Huang S."/>
            <person name="Vieira S."/>
            <person name="Bunk B."/>
            <person name="Riedel T."/>
            <person name="Sproer C."/>
            <person name="Overmann J."/>
        </authorList>
    </citation>
    <scope>NUCLEOTIDE SEQUENCE [LARGE SCALE GENOMIC DNA]</scope>
    <source>
        <strain evidence="11">DSM 100886 HEG_-6_39</strain>
    </source>
</reference>
<gene>
    <name evidence="10" type="primary">macB_48</name>
    <name evidence="10" type="ORF">LuPra_04844</name>
</gene>
<dbReference type="GO" id="GO:0016787">
    <property type="term" value="F:hydrolase activity"/>
    <property type="evidence" value="ECO:0007669"/>
    <property type="project" value="UniProtKB-KW"/>
</dbReference>
<keyword evidence="4 7" id="KW-1133">Transmembrane helix</keyword>
<feature type="transmembrane region" description="Helical" evidence="7">
    <location>
        <begin position="371"/>
        <end position="391"/>
    </location>
</feature>
<dbReference type="Pfam" id="PF02687">
    <property type="entry name" value="FtsX"/>
    <property type="match status" value="1"/>
</dbReference>
<dbReference type="GO" id="GO:0005524">
    <property type="term" value="F:ATP binding"/>
    <property type="evidence" value="ECO:0007669"/>
    <property type="project" value="UniProtKB-KW"/>
</dbReference>
<dbReference type="OrthoDB" id="9770036at2"/>
<organism evidence="10 11">
    <name type="scientific">Luteitalea pratensis</name>
    <dbReference type="NCBI Taxonomy" id="1855912"/>
    <lineage>
        <taxon>Bacteria</taxon>
        <taxon>Pseudomonadati</taxon>
        <taxon>Acidobacteriota</taxon>
        <taxon>Vicinamibacteria</taxon>
        <taxon>Vicinamibacterales</taxon>
        <taxon>Vicinamibacteraceae</taxon>
        <taxon>Luteitalea</taxon>
    </lineage>
</organism>
<name>A0A143PTV1_LUTPR</name>
<dbReference type="InterPro" id="IPR050250">
    <property type="entry name" value="Macrolide_Exporter_MacB"/>
</dbReference>
<keyword evidence="3 7" id="KW-0812">Transmembrane</keyword>
<evidence type="ECO:0000256" key="2">
    <source>
        <dbReference type="ARBA" id="ARBA00022475"/>
    </source>
</evidence>
<accession>A0A143PTV1</accession>
<evidence type="ECO:0000259" key="9">
    <source>
        <dbReference type="Pfam" id="PF12704"/>
    </source>
</evidence>
<keyword evidence="10" id="KW-0067">ATP-binding</keyword>
<keyword evidence="10" id="KW-0547">Nucleotide-binding</keyword>
<dbReference type="PANTHER" id="PTHR30572">
    <property type="entry name" value="MEMBRANE COMPONENT OF TRANSPORTER-RELATED"/>
    <property type="match status" value="1"/>
</dbReference>
<evidence type="ECO:0000256" key="1">
    <source>
        <dbReference type="ARBA" id="ARBA00004651"/>
    </source>
</evidence>
<evidence type="ECO:0000256" key="4">
    <source>
        <dbReference type="ARBA" id="ARBA00022989"/>
    </source>
</evidence>
<dbReference type="RefSeq" id="WP_110173131.1">
    <property type="nucleotide sequence ID" value="NZ_CP015136.1"/>
</dbReference>
<keyword evidence="10" id="KW-0378">Hydrolase</keyword>
<reference evidence="11" key="2">
    <citation type="submission" date="2016-04" db="EMBL/GenBank/DDBJ databases">
        <title>First Complete Genome Sequence of a Subdivision 6 Acidobacterium.</title>
        <authorList>
            <person name="Huang S."/>
            <person name="Vieira S."/>
            <person name="Bunk B."/>
            <person name="Riedel T."/>
            <person name="Sproeer C."/>
            <person name="Overmann J."/>
        </authorList>
    </citation>
    <scope>NUCLEOTIDE SEQUENCE [LARGE SCALE GENOMIC DNA]</scope>
    <source>
        <strain evidence="11">DSM 100886 HEG_-6_39</strain>
    </source>
</reference>
<feature type="transmembrane region" description="Helical" evidence="7">
    <location>
        <begin position="282"/>
        <end position="309"/>
    </location>
</feature>
<dbReference type="AlphaFoldDB" id="A0A143PTV1"/>
<evidence type="ECO:0000256" key="7">
    <source>
        <dbReference type="SAM" id="Phobius"/>
    </source>
</evidence>
<feature type="transmembrane region" description="Helical" evidence="7">
    <location>
        <begin position="329"/>
        <end position="359"/>
    </location>
</feature>
<protein>
    <submittedName>
        <fullName evidence="10">Macrolide export ATP-binding/permease protein MacB</fullName>
        <ecNumber evidence="10">3.6.3.-</ecNumber>
    </submittedName>
</protein>
<evidence type="ECO:0000313" key="11">
    <source>
        <dbReference type="Proteomes" id="UP000076079"/>
    </source>
</evidence>
<sequence length="408" mass="44667">MNKFLDAVGLALSSIWANKLRSFMMVLGNVVAVTSIIAVVALIQGMNGYVADSIVSEVGVGTFQVARVGVITNEEEEEEARRKNPDVSLVDLRAVKGIGGNIDAVMAQSNSQANVTFRNETIENVGIRGVSADYDQFGGYEAERGRTISRIEIQRSRPLAYLGVETSDKLFKGRNPVDQTIMVNGVHFRVAGVNEKKGSMFGNSQDDFVLIPLGAFQKMFGSRRSFEITVKPINPSLVPEAMEEARVALRTSRKLRPRDKDNFGIVTSDTFMELWKNFSQGAFAVLIGLVSLSLVVGGIVIMNIMLMVVSERTREIGLRKALGARRRDIVWQVLTESTTLSVVGGMVGTLLGFIVAWLVAYFSPIPAKIELWAVIMGISITAIVGLFFGLYPAIRASKLDPIEALRRE</sequence>
<evidence type="ECO:0000256" key="3">
    <source>
        <dbReference type="ARBA" id="ARBA00022692"/>
    </source>
</evidence>
<dbReference type="GO" id="GO:0022857">
    <property type="term" value="F:transmembrane transporter activity"/>
    <property type="evidence" value="ECO:0007669"/>
    <property type="project" value="TreeGrafter"/>
</dbReference>
<feature type="domain" description="MacB-like periplasmic core" evidence="9">
    <location>
        <begin position="22"/>
        <end position="246"/>
    </location>
</feature>
<feature type="transmembrane region" description="Helical" evidence="7">
    <location>
        <begin position="23"/>
        <end position="43"/>
    </location>
</feature>
<evidence type="ECO:0000256" key="6">
    <source>
        <dbReference type="ARBA" id="ARBA00038076"/>
    </source>
</evidence>